<keyword evidence="3" id="KW-1185">Reference proteome</keyword>
<dbReference type="Proteomes" id="UP000694392">
    <property type="component" value="Unplaced"/>
</dbReference>
<dbReference type="InterPro" id="IPR052119">
    <property type="entry name" value="ElonginBC-PRC2_ViralRestrict"/>
</dbReference>
<name>A0A8D0GQ55_SPHPU</name>
<evidence type="ECO:0000313" key="2">
    <source>
        <dbReference type="Ensembl" id="ENSSPUP00000008550.1"/>
    </source>
</evidence>
<dbReference type="Ensembl" id="ENSSPUT00000009120.1">
    <property type="protein sequence ID" value="ENSSPUP00000008550.1"/>
    <property type="gene ID" value="ENSSPUG00000006580.1"/>
</dbReference>
<feature type="region of interest" description="Disordered" evidence="1">
    <location>
        <begin position="170"/>
        <end position="241"/>
    </location>
</feature>
<accession>A0A8D0GQ55</accession>
<protein>
    <submittedName>
        <fullName evidence="2">SUMO interacting motifs containing 1</fullName>
    </submittedName>
</protein>
<sequence length="375" mass="40838">MAEGIRLTNSGSDEESSDGSLSSSQPRRKRRRRLPQRGLQSPLEIIDLTGDDSSGKPATVASSDLVVIDLTEAEETPVSPPHDDGGCPFLGSEHTSPVSMQHMSPLGVPDNKSFKNETDRASPWDQVCKRPSPKEDAVKLTCCGGCFSPNFSCGEGSVCGSPTTFNSDLGSLGSPQLTSPVFSPSSTSGSSSRRASLDCPVEEAPSSCQPMGSPGCQHALPQRPPSHPPSSSPSASIPKPSVELKQSLLETSSLSAAKSDFSESINKDWLYSMQYFRRVPVHHPFLFDVVQDTGVVEVKRLRAKPIPHQRLSMVSSTIDEKFSQGTLEFLMDFVSHQYYPPKEIMAHVIQEILLSSERREIRRDAYMLLMKIQAC</sequence>
<proteinExistence type="predicted"/>
<dbReference type="PANTHER" id="PTHR23187">
    <property type="entry name" value="FLJ44216 PROTEIN-RELATED"/>
    <property type="match status" value="1"/>
</dbReference>
<feature type="compositionally biased region" description="Low complexity" evidence="1">
    <location>
        <begin position="232"/>
        <end position="241"/>
    </location>
</feature>
<reference evidence="2" key="2">
    <citation type="submission" date="2025-09" db="UniProtKB">
        <authorList>
            <consortium name="Ensembl"/>
        </authorList>
    </citation>
    <scope>IDENTIFICATION</scope>
</reference>
<feature type="compositionally biased region" description="Basic residues" evidence="1">
    <location>
        <begin position="26"/>
        <end position="35"/>
    </location>
</feature>
<dbReference type="GeneTree" id="ENSGT00940000153451"/>
<dbReference type="GO" id="GO:0032184">
    <property type="term" value="F:SUMO polymer binding"/>
    <property type="evidence" value="ECO:0007669"/>
    <property type="project" value="TreeGrafter"/>
</dbReference>
<feature type="region of interest" description="Disordered" evidence="1">
    <location>
        <begin position="1"/>
        <end position="60"/>
    </location>
</feature>
<evidence type="ECO:0000313" key="3">
    <source>
        <dbReference type="Proteomes" id="UP000694392"/>
    </source>
</evidence>
<dbReference type="AlphaFoldDB" id="A0A8D0GQ55"/>
<gene>
    <name evidence="2" type="primary">SIMC1</name>
</gene>
<evidence type="ECO:0000256" key="1">
    <source>
        <dbReference type="SAM" id="MobiDB-lite"/>
    </source>
</evidence>
<reference evidence="2" key="1">
    <citation type="submission" date="2025-08" db="UniProtKB">
        <authorList>
            <consortium name="Ensembl"/>
        </authorList>
    </citation>
    <scope>IDENTIFICATION</scope>
</reference>
<feature type="compositionally biased region" description="Pro residues" evidence="1">
    <location>
        <begin position="222"/>
        <end position="231"/>
    </location>
</feature>
<organism evidence="2 3">
    <name type="scientific">Sphenodon punctatus</name>
    <name type="common">Tuatara</name>
    <name type="synonym">Hatteria punctata</name>
    <dbReference type="NCBI Taxonomy" id="8508"/>
    <lineage>
        <taxon>Eukaryota</taxon>
        <taxon>Metazoa</taxon>
        <taxon>Chordata</taxon>
        <taxon>Craniata</taxon>
        <taxon>Vertebrata</taxon>
        <taxon>Euteleostomi</taxon>
        <taxon>Lepidosauria</taxon>
        <taxon>Sphenodontia</taxon>
        <taxon>Sphenodontidae</taxon>
        <taxon>Sphenodon</taxon>
    </lineage>
</organism>
<dbReference type="PANTHER" id="PTHR23187:SF3">
    <property type="entry name" value="SUMO-INTERACTING MOTIF-CONTAINING PROTEIN 1"/>
    <property type="match status" value="1"/>
</dbReference>
<feature type="compositionally biased region" description="Low complexity" evidence="1">
    <location>
        <begin position="178"/>
        <end position="194"/>
    </location>
</feature>